<dbReference type="EMBL" id="CP001349">
    <property type="protein sequence ID" value="ACL57775.1"/>
    <property type="molecule type" value="Genomic_DNA"/>
</dbReference>
<dbReference type="STRING" id="460265.Mnod_2824"/>
<accession>B8IGQ0</accession>
<keyword evidence="1" id="KW-1133">Transmembrane helix</keyword>
<evidence type="ECO:0000313" key="2">
    <source>
        <dbReference type="EMBL" id="ACL57775.1"/>
    </source>
</evidence>
<keyword evidence="1" id="KW-0472">Membrane</keyword>
<protein>
    <submittedName>
        <fullName evidence="2">Flp/Fap pilin component</fullName>
    </submittedName>
</protein>
<proteinExistence type="predicted"/>
<name>B8IGQ0_METNO</name>
<dbReference type="Pfam" id="PF04964">
    <property type="entry name" value="Flp_Fap"/>
    <property type="match status" value="1"/>
</dbReference>
<dbReference type="InterPro" id="IPR007047">
    <property type="entry name" value="Flp_Fap"/>
</dbReference>
<evidence type="ECO:0000256" key="1">
    <source>
        <dbReference type="SAM" id="Phobius"/>
    </source>
</evidence>
<keyword evidence="3" id="KW-1185">Reference proteome</keyword>
<feature type="transmembrane region" description="Helical" evidence="1">
    <location>
        <begin position="20"/>
        <end position="39"/>
    </location>
</feature>
<evidence type="ECO:0000313" key="3">
    <source>
        <dbReference type="Proteomes" id="UP000008207"/>
    </source>
</evidence>
<organism evidence="2 3">
    <name type="scientific">Methylobacterium nodulans (strain LMG 21967 / CNCM I-2342 / ORS 2060)</name>
    <dbReference type="NCBI Taxonomy" id="460265"/>
    <lineage>
        <taxon>Bacteria</taxon>
        <taxon>Pseudomonadati</taxon>
        <taxon>Pseudomonadota</taxon>
        <taxon>Alphaproteobacteria</taxon>
        <taxon>Hyphomicrobiales</taxon>
        <taxon>Methylobacteriaceae</taxon>
        <taxon>Methylobacterium</taxon>
    </lineage>
</organism>
<reference evidence="2 3" key="1">
    <citation type="submission" date="2009-01" db="EMBL/GenBank/DDBJ databases">
        <title>Complete sequence of chromosome of Methylobacterium nodulans ORS 2060.</title>
        <authorList>
            <consortium name="US DOE Joint Genome Institute"/>
            <person name="Lucas S."/>
            <person name="Copeland A."/>
            <person name="Lapidus A."/>
            <person name="Glavina del Rio T."/>
            <person name="Dalin E."/>
            <person name="Tice H."/>
            <person name="Bruce D."/>
            <person name="Goodwin L."/>
            <person name="Pitluck S."/>
            <person name="Sims D."/>
            <person name="Brettin T."/>
            <person name="Detter J.C."/>
            <person name="Han C."/>
            <person name="Larimer F."/>
            <person name="Land M."/>
            <person name="Hauser L."/>
            <person name="Kyrpides N."/>
            <person name="Ivanova N."/>
            <person name="Marx C.J."/>
            <person name="Richardson P."/>
        </authorList>
    </citation>
    <scope>NUCLEOTIDE SEQUENCE [LARGE SCALE GENOMIC DNA]</scope>
    <source>
        <strain evidence="3">LMG 21967 / CNCM I-2342 / ORS 2060</strain>
    </source>
</reference>
<keyword evidence="1" id="KW-0812">Transmembrane</keyword>
<dbReference type="Proteomes" id="UP000008207">
    <property type="component" value="Chromosome"/>
</dbReference>
<dbReference type="KEGG" id="mno:Mnod_2824"/>
<dbReference type="eggNOG" id="COG3847">
    <property type="taxonomic scope" value="Bacteria"/>
</dbReference>
<gene>
    <name evidence="2" type="ordered locus">Mnod_2824</name>
</gene>
<dbReference type="AlphaFoldDB" id="B8IGQ0"/>
<dbReference type="HOGENOM" id="CLU_171854_5_2_5"/>
<sequence length="56" mass="5789">MKTMLKRFAKDESGATAIEYGLLATLIAVALITAAKSVGGNLNSMFTKVAGNLATN</sequence>
<dbReference type="RefSeq" id="WP_015929450.1">
    <property type="nucleotide sequence ID" value="NC_011894.1"/>
</dbReference>